<keyword evidence="3" id="KW-1185">Reference proteome</keyword>
<organism evidence="2 3">
    <name type="scientific">Microlunatus ginsengisoli</name>
    <dbReference type="NCBI Taxonomy" id="363863"/>
    <lineage>
        <taxon>Bacteria</taxon>
        <taxon>Bacillati</taxon>
        <taxon>Actinomycetota</taxon>
        <taxon>Actinomycetes</taxon>
        <taxon>Propionibacteriales</taxon>
        <taxon>Propionibacteriaceae</taxon>
        <taxon>Microlunatus</taxon>
    </lineage>
</organism>
<evidence type="ECO:0000259" key="1">
    <source>
        <dbReference type="PROSITE" id="PS51186"/>
    </source>
</evidence>
<accession>A0ABP6ZPB3</accession>
<name>A0ABP6ZPB3_9ACTN</name>
<proteinExistence type="predicted"/>
<dbReference type="PANTHER" id="PTHR43138:SF1">
    <property type="entry name" value="N-ACETYLTRANSFERASE ACA1"/>
    <property type="match status" value="1"/>
</dbReference>
<reference evidence="3" key="1">
    <citation type="journal article" date="2019" name="Int. J. Syst. Evol. Microbiol.">
        <title>The Global Catalogue of Microorganisms (GCM) 10K type strain sequencing project: providing services to taxonomists for standard genome sequencing and annotation.</title>
        <authorList>
            <consortium name="The Broad Institute Genomics Platform"/>
            <consortium name="The Broad Institute Genome Sequencing Center for Infectious Disease"/>
            <person name="Wu L."/>
            <person name="Ma J."/>
        </authorList>
    </citation>
    <scope>NUCLEOTIDE SEQUENCE [LARGE SCALE GENOMIC DNA]</scope>
    <source>
        <strain evidence="3">JCM 16929</strain>
    </source>
</reference>
<dbReference type="InterPro" id="IPR052742">
    <property type="entry name" value="Mito_N-acetyltransferase"/>
</dbReference>
<dbReference type="EMBL" id="BAABAB010000009">
    <property type="protein sequence ID" value="GAA3612463.1"/>
    <property type="molecule type" value="Genomic_DNA"/>
</dbReference>
<dbReference type="PANTHER" id="PTHR43138">
    <property type="entry name" value="ACETYLTRANSFERASE, GNAT FAMILY"/>
    <property type="match status" value="1"/>
</dbReference>
<dbReference type="Proteomes" id="UP001501490">
    <property type="component" value="Unassembled WGS sequence"/>
</dbReference>
<dbReference type="Gene3D" id="3.40.630.30">
    <property type="match status" value="1"/>
</dbReference>
<dbReference type="RefSeq" id="WP_344802545.1">
    <property type="nucleotide sequence ID" value="NZ_BAABAB010000009.1"/>
</dbReference>
<dbReference type="SUPFAM" id="SSF55729">
    <property type="entry name" value="Acyl-CoA N-acyltransferases (Nat)"/>
    <property type="match status" value="1"/>
</dbReference>
<protein>
    <submittedName>
        <fullName evidence="2">GNAT family N-acetyltransferase</fullName>
    </submittedName>
</protein>
<evidence type="ECO:0000313" key="2">
    <source>
        <dbReference type="EMBL" id="GAA3612463.1"/>
    </source>
</evidence>
<dbReference type="PROSITE" id="PS51186">
    <property type="entry name" value="GNAT"/>
    <property type="match status" value="1"/>
</dbReference>
<comment type="caution">
    <text evidence="2">The sequence shown here is derived from an EMBL/GenBank/DDBJ whole genome shotgun (WGS) entry which is preliminary data.</text>
</comment>
<feature type="domain" description="N-acetyltransferase" evidence="1">
    <location>
        <begin position="1"/>
        <end position="162"/>
    </location>
</feature>
<sequence>MEIRDVVGSDWPDIWGFMQPILAAGDSYCWPQDTAEVAARTWWMDKSGGRVLVAVVDGAVVGSAEIHPNQPAAGSHVANAGFMVAGEVAGRGVARALAERVLTTARDDGYLAMQFNAVVETNAAAIRLWRSLGFQILATVPEAFRHPEHGLVGLHIMHLSLR</sequence>
<dbReference type="InterPro" id="IPR000182">
    <property type="entry name" value="GNAT_dom"/>
</dbReference>
<evidence type="ECO:0000313" key="3">
    <source>
        <dbReference type="Proteomes" id="UP001501490"/>
    </source>
</evidence>
<dbReference type="Pfam" id="PF00583">
    <property type="entry name" value="Acetyltransf_1"/>
    <property type="match status" value="1"/>
</dbReference>
<gene>
    <name evidence="2" type="ORF">GCM10022236_12780</name>
</gene>
<dbReference type="InterPro" id="IPR016181">
    <property type="entry name" value="Acyl_CoA_acyltransferase"/>
</dbReference>